<evidence type="ECO:0000256" key="1">
    <source>
        <dbReference type="SAM" id="SignalP"/>
    </source>
</evidence>
<dbReference type="AlphaFoldDB" id="A0AAW8JJX3"/>
<dbReference type="Proteomes" id="UP001243195">
    <property type="component" value="Unassembled WGS sequence"/>
</dbReference>
<feature type="chain" id="PRO_5043745757" evidence="1">
    <location>
        <begin position="23"/>
        <end position="270"/>
    </location>
</feature>
<accession>A0AAW8JJX3</accession>
<dbReference type="InterPro" id="IPR058087">
    <property type="entry name" value="XAC2610_dom"/>
</dbReference>
<proteinExistence type="predicted"/>
<gene>
    <name evidence="2" type="ORF">RFH51_08355</name>
</gene>
<dbReference type="RefSeq" id="WP_308955771.1">
    <property type="nucleotide sequence ID" value="NZ_JAVICY010000007.1"/>
</dbReference>
<protein>
    <submittedName>
        <fullName evidence="2">Uncharacterized protein</fullName>
    </submittedName>
</protein>
<comment type="caution">
    <text evidence="2">The sequence shown here is derived from an EMBL/GenBank/DDBJ whole genome shotgun (WGS) entry which is preliminary data.</text>
</comment>
<dbReference type="EMBL" id="JAVIDA010000008">
    <property type="protein sequence ID" value="MDQ9071465.1"/>
    <property type="molecule type" value="Genomic_DNA"/>
</dbReference>
<reference evidence="2" key="1">
    <citation type="submission" date="2023-08" db="EMBL/GenBank/DDBJ databases">
        <title>Emergence of clinically-relevant ST2 carbapenem-resistant Acinetobacter baumannii strains in hospital sewages in Zhejiang, East of China.</title>
        <authorList>
            <person name="Kaichao C."/>
            <person name="Zhang R."/>
        </authorList>
    </citation>
    <scope>NUCLEOTIDE SEQUENCE</scope>
    <source>
        <strain evidence="2">M-SY-60</strain>
    </source>
</reference>
<sequence>MKLKYFIFASIMSLGFAQGSLAAPTDTVLEPIPSVTISMQRMLRSTDGQYFLSLYAGKWNPHGTLFNLQTQKGVSFEGLQKGNQINLKSFDPEVGDAANGLYQIDAHLNANTGYMTATLADRSQHSSVFLNFEPAVKVENRPAFIFKFYGKTDPETHATLIQRVDVINKLNNQKVQQLDGFSAFSYSVDYKDINFDGYFDLVLGDASNQQKVEDNRYIYWIYNPKTKQFQHSPQLDRIKGFAHLDGVNQQINFGEGRIYQVENGLLKALP</sequence>
<dbReference type="SUPFAM" id="SSF69318">
    <property type="entry name" value="Integrin alpha N-terminal domain"/>
    <property type="match status" value="1"/>
</dbReference>
<evidence type="ECO:0000313" key="2">
    <source>
        <dbReference type="EMBL" id="MDQ9071465.1"/>
    </source>
</evidence>
<name>A0AAW8JJX3_9GAMM</name>
<organism evidence="2 3">
    <name type="scientific">Acinetobacter gerneri</name>
    <dbReference type="NCBI Taxonomy" id="202952"/>
    <lineage>
        <taxon>Bacteria</taxon>
        <taxon>Pseudomonadati</taxon>
        <taxon>Pseudomonadota</taxon>
        <taxon>Gammaproteobacteria</taxon>
        <taxon>Moraxellales</taxon>
        <taxon>Moraxellaceae</taxon>
        <taxon>Acinetobacter</taxon>
    </lineage>
</organism>
<dbReference type="InterPro" id="IPR028994">
    <property type="entry name" value="Integrin_alpha_N"/>
</dbReference>
<keyword evidence="1" id="KW-0732">Signal</keyword>
<evidence type="ECO:0000313" key="3">
    <source>
        <dbReference type="Proteomes" id="UP001243195"/>
    </source>
</evidence>
<dbReference type="NCBIfam" id="NF047539">
    <property type="entry name" value="XAC2610_fam"/>
    <property type="match status" value="1"/>
</dbReference>
<feature type="signal peptide" evidence="1">
    <location>
        <begin position="1"/>
        <end position="22"/>
    </location>
</feature>